<reference evidence="2" key="1">
    <citation type="submission" date="2021-01" db="EMBL/GenBank/DDBJ databases">
        <authorList>
            <person name="Corre E."/>
            <person name="Pelletier E."/>
            <person name="Niang G."/>
            <person name="Scheremetjew M."/>
            <person name="Finn R."/>
            <person name="Kale V."/>
            <person name="Holt S."/>
            <person name="Cochrane G."/>
            <person name="Meng A."/>
            <person name="Brown T."/>
            <person name="Cohen L."/>
        </authorList>
    </citation>
    <scope>NUCLEOTIDE SEQUENCE</scope>
    <source>
        <strain evidence="2">SAG 11-49</strain>
    </source>
</reference>
<sequence length="252" mass="28220">MRMEGVGSPDTRSPSEGAREGRPTVLKHRQREGTCHKDLLQYLVTKSDGAACDLSNSSNNHQQLLWRCKCGNPRHMRLLQLRSITASINRKRRNASNSHALWCRVCGPPGKRKNPASMWEQQLYALLTRRYPELDLWIESEVFRSELATRVDIYMPALQLAVFVDGQQHFVSSGAAGMHGADAQQQAERDAAVNDMVVSGRGLKHGVKGVLRLHWQNEAQWGATLQAAMLKACDATQGPFLMLTNSYMLNPK</sequence>
<evidence type="ECO:0000256" key="1">
    <source>
        <dbReference type="SAM" id="MobiDB-lite"/>
    </source>
</evidence>
<feature type="region of interest" description="Disordered" evidence="1">
    <location>
        <begin position="1"/>
        <end position="26"/>
    </location>
</feature>
<accession>A0A6T8RCX7</accession>
<organism evidence="2">
    <name type="scientific">Chlamydomonas leiostraca</name>
    <dbReference type="NCBI Taxonomy" id="1034604"/>
    <lineage>
        <taxon>Eukaryota</taxon>
        <taxon>Viridiplantae</taxon>
        <taxon>Chlorophyta</taxon>
        <taxon>core chlorophytes</taxon>
        <taxon>Chlorophyceae</taxon>
        <taxon>CS clade</taxon>
        <taxon>Chlamydomonadales</taxon>
        <taxon>Chlamydomonadaceae</taxon>
        <taxon>Chlamydomonas</taxon>
    </lineage>
</organism>
<gene>
    <name evidence="2" type="ORF">CLEI1391_LOCUS7480</name>
    <name evidence="3" type="ORF">CLEI1391_LOCUS7481</name>
</gene>
<dbReference type="AlphaFoldDB" id="A0A6T8RCX7"/>
<protein>
    <submittedName>
        <fullName evidence="2">Uncharacterized protein</fullName>
    </submittedName>
</protein>
<evidence type="ECO:0000313" key="2">
    <source>
        <dbReference type="EMBL" id="CAD8676501.1"/>
    </source>
</evidence>
<dbReference type="EMBL" id="HBFB01013274">
    <property type="protein sequence ID" value="CAD8676501.1"/>
    <property type="molecule type" value="Transcribed_RNA"/>
</dbReference>
<dbReference type="EMBL" id="HBFB01013275">
    <property type="protein sequence ID" value="CAD8676503.1"/>
    <property type="molecule type" value="Transcribed_RNA"/>
</dbReference>
<name>A0A6T8RCX7_9CHLO</name>
<evidence type="ECO:0000313" key="3">
    <source>
        <dbReference type="EMBL" id="CAD8676503.1"/>
    </source>
</evidence>
<proteinExistence type="predicted"/>